<evidence type="ECO:0000313" key="7">
    <source>
        <dbReference type="Proteomes" id="UP000294854"/>
    </source>
</evidence>
<dbReference type="PANTHER" id="PTHR43042:SF3">
    <property type="entry name" value="RIBOSOMAL RNA LARGE SUBUNIT METHYLTRANSFERASE YWBD-RELATED"/>
    <property type="match status" value="1"/>
</dbReference>
<dbReference type="GO" id="GO:0008168">
    <property type="term" value="F:methyltransferase activity"/>
    <property type="evidence" value="ECO:0007669"/>
    <property type="project" value="UniProtKB-KW"/>
</dbReference>
<keyword evidence="7" id="KW-1185">Reference proteome</keyword>
<evidence type="ECO:0000256" key="2">
    <source>
        <dbReference type="ARBA" id="ARBA00022679"/>
    </source>
</evidence>
<evidence type="ECO:0000256" key="3">
    <source>
        <dbReference type="ARBA" id="ARBA00022691"/>
    </source>
</evidence>
<dbReference type="Pfam" id="PF10672">
    <property type="entry name" value="Methyltrans_SAM"/>
    <property type="match status" value="1"/>
</dbReference>
<evidence type="ECO:0000256" key="1">
    <source>
        <dbReference type="ARBA" id="ARBA00022603"/>
    </source>
</evidence>
<dbReference type="AlphaFoldDB" id="A0A4R5NQK6"/>
<dbReference type="Gene3D" id="2.30.130.10">
    <property type="entry name" value="PUA domain"/>
    <property type="match status" value="1"/>
</dbReference>
<dbReference type="EMBL" id="PUFO01000030">
    <property type="protein sequence ID" value="TDG78862.1"/>
    <property type="molecule type" value="Genomic_DNA"/>
</dbReference>
<dbReference type="PANTHER" id="PTHR43042">
    <property type="entry name" value="SAM-DEPENDENT METHYLTRANSFERASE"/>
    <property type="match status" value="1"/>
</dbReference>
<keyword evidence="2" id="KW-0808">Transferase</keyword>
<dbReference type="Gene3D" id="3.30.750.80">
    <property type="entry name" value="RNA methyltransferase domain (HRMD) like"/>
    <property type="match status" value="1"/>
</dbReference>
<keyword evidence="1" id="KW-0489">Methyltransferase</keyword>
<dbReference type="InterPro" id="IPR015947">
    <property type="entry name" value="PUA-like_sf"/>
</dbReference>
<organism evidence="6 7">
    <name type="scientific">Secundilactobacillus malefermentans</name>
    <dbReference type="NCBI Taxonomy" id="176292"/>
    <lineage>
        <taxon>Bacteria</taxon>
        <taxon>Bacillati</taxon>
        <taxon>Bacillota</taxon>
        <taxon>Bacilli</taxon>
        <taxon>Lactobacillales</taxon>
        <taxon>Lactobacillaceae</taxon>
        <taxon>Secundilactobacillus</taxon>
    </lineage>
</organism>
<dbReference type="InterPro" id="IPR041532">
    <property type="entry name" value="RlmI-like_PUA"/>
</dbReference>
<dbReference type="Pfam" id="PF17785">
    <property type="entry name" value="PUA_3"/>
    <property type="match status" value="1"/>
</dbReference>
<comment type="caution">
    <text evidence="6">The sequence shown here is derived from an EMBL/GenBank/DDBJ whole genome shotgun (WGS) entry which is preliminary data.</text>
</comment>
<dbReference type="STRING" id="1122149.FD44_GL001022"/>
<keyword evidence="3" id="KW-0949">S-adenosyl-L-methionine</keyword>
<feature type="domain" description="S-adenosylmethionine-dependent methyltransferase" evidence="4">
    <location>
        <begin position="160"/>
        <end position="348"/>
    </location>
</feature>
<reference evidence="6 7" key="1">
    <citation type="journal article" date="2019" name="Appl. Microbiol. Biotechnol.">
        <title>Uncovering carbohydrate metabolism through a genotype-phenotype association study of 56 lactic acid bacteria genomes.</title>
        <authorList>
            <person name="Buron-Moles G."/>
            <person name="Chailyan A."/>
            <person name="Dolejs I."/>
            <person name="Forster J."/>
            <person name="Miks M.H."/>
        </authorList>
    </citation>
    <scope>NUCLEOTIDE SEQUENCE [LARGE SCALE GENOMIC DNA]</scope>
    <source>
        <strain evidence="6 7">ATCC 49373</strain>
    </source>
</reference>
<gene>
    <name evidence="6" type="ORF">C5L31_000522</name>
</gene>
<name>A0A4R5NQK6_9LACO</name>
<dbReference type="InterPro" id="IPR036974">
    <property type="entry name" value="PUA_sf"/>
</dbReference>
<dbReference type="InterPro" id="IPR029063">
    <property type="entry name" value="SAM-dependent_MTases_sf"/>
</dbReference>
<dbReference type="Gene3D" id="3.40.50.150">
    <property type="entry name" value="Vaccinia Virus protein VP39"/>
    <property type="match status" value="1"/>
</dbReference>
<protein>
    <recommendedName>
        <fullName evidence="8">S-adenosylmethionine-dependent methyltransferase domain-containing protein</fullName>
    </recommendedName>
</protein>
<dbReference type="CDD" id="cd11572">
    <property type="entry name" value="RlmI_M_like"/>
    <property type="match status" value="1"/>
</dbReference>
<evidence type="ECO:0000259" key="5">
    <source>
        <dbReference type="Pfam" id="PF17785"/>
    </source>
</evidence>
<dbReference type="RefSeq" id="WP_010620626.1">
    <property type="nucleotide sequence ID" value="NZ_CP042371.1"/>
</dbReference>
<dbReference type="SUPFAM" id="SSF53335">
    <property type="entry name" value="S-adenosyl-L-methionine-dependent methyltransferases"/>
    <property type="match status" value="1"/>
</dbReference>
<sequence length="390" mass="43925">MKKVEVNGKSARKFEGGYPLISKDDLVNASDFNDGEWISLINHDHFVAKGYFAEAGKGSGWILTIRENEDIDQKFFAKLFRTALLRRQAVVNDDEITSYRFFNGIGDGLGGLTIDKFDDCYVFEYENEAIYYQNKLIMAAFNEVISKAKTIIVRKRGTKKRPETSQLVVGDSKNVPTTITEYGIQYPVDLIATPMIAPALEYRQIRQIVRNDSNKTTFLNLFAAQNGLTIASAVGGALKTVTVDDSKRTVGEVENQLELNQTLSEGHETRAMDVFGYLDYAIKHELQFDTVSVNPPAFLRGKKRTFNIQKDLQDLLLQAATVTKKGGNLLVLVRDSNITEKKMNEVISSLVSSTNGEFSVKERLESQLDFTISSEYRHADQLKSYILIRH</sequence>
<dbReference type="GO" id="GO:0003723">
    <property type="term" value="F:RNA binding"/>
    <property type="evidence" value="ECO:0007669"/>
    <property type="project" value="InterPro"/>
</dbReference>
<proteinExistence type="predicted"/>
<evidence type="ECO:0000313" key="6">
    <source>
        <dbReference type="EMBL" id="TDG78862.1"/>
    </source>
</evidence>
<evidence type="ECO:0008006" key="8">
    <source>
        <dbReference type="Google" id="ProtNLM"/>
    </source>
</evidence>
<evidence type="ECO:0000259" key="4">
    <source>
        <dbReference type="Pfam" id="PF10672"/>
    </source>
</evidence>
<dbReference type="InterPro" id="IPR019614">
    <property type="entry name" value="SAM-dep_methyl-trfase"/>
</dbReference>
<dbReference type="GO" id="GO:0032259">
    <property type="term" value="P:methylation"/>
    <property type="evidence" value="ECO:0007669"/>
    <property type="project" value="UniProtKB-KW"/>
</dbReference>
<dbReference type="SUPFAM" id="SSF88697">
    <property type="entry name" value="PUA domain-like"/>
    <property type="match status" value="1"/>
</dbReference>
<accession>A0A4R5NQK6</accession>
<feature type="domain" description="RlmI-like PUA" evidence="5">
    <location>
        <begin position="4"/>
        <end position="64"/>
    </location>
</feature>
<dbReference type="Proteomes" id="UP000294854">
    <property type="component" value="Unassembled WGS sequence"/>
</dbReference>
<dbReference type="OrthoDB" id="9805492at2"/>